<evidence type="ECO:0000259" key="17">
    <source>
        <dbReference type="PROSITE" id="PS50979"/>
    </source>
</evidence>
<dbReference type="WBParaSite" id="ACRNAN_scaffold113.g11368.t1">
    <property type="protein sequence ID" value="ACRNAN_scaffold113.g11368.t1"/>
    <property type="gene ID" value="ACRNAN_scaffold113.g11368"/>
</dbReference>
<feature type="domain" description="Lipoyl-binding" evidence="15">
    <location>
        <begin position="744"/>
        <end position="819"/>
    </location>
</feature>
<dbReference type="SUPFAM" id="SSF52096">
    <property type="entry name" value="ClpP/crotonase"/>
    <property type="match status" value="2"/>
</dbReference>
<dbReference type="InterPro" id="IPR013537">
    <property type="entry name" value="AcCoA_COase_cen"/>
</dbReference>
<proteinExistence type="predicted"/>
<keyword evidence="11" id="KW-0511">Multifunctional enzyme</keyword>
<dbReference type="Gene3D" id="3.30.470.20">
    <property type="entry name" value="ATP-grasp fold, B domain"/>
    <property type="match status" value="1"/>
</dbReference>
<comment type="pathway">
    <text evidence="2">Lipid metabolism; malonyl-CoA biosynthesis; malonyl-CoA from acetyl-CoA: step 1/1.</text>
</comment>
<dbReference type="SUPFAM" id="SSF51246">
    <property type="entry name" value="Rudiment single hybrid motif"/>
    <property type="match status" value="1"/>
</dbReference>
<evidence type="ECO:0000259" key="16">
    <source>
        <dbReference type="PROSITE" id="PS50975"/>
    </source>
</evidence>
<dbReference type="FunFam" id="2.40.50.100:FF:000005">
    <property type="entry name" value="Acetyl-CoA carboxylase 1"/>
    <property type="match status" value="1"/>
</dbReference>
<dbReference type="PROSITE" id="PS50975">
    <property type="entry name" value="ATP_GRASP"/>
    <property type="match status" value="1"/>
</dbReference>
<keyword evidence="9" id="KW-0275">Fatty acid biosynthesis</keyword>
<keyword evidence="8" id="KW-0443">Lipid metabolism</keyword>
<evidence type="ECO:0000256" key="13">
    <source>
        <dbReference type="ARBA" id="ARBA00048600"/>
    </source>
</evidence>
<dbReference type="PANTHER" id="PTHR45728:SF3">
    <property type="entry name" value="ACETYL-COA CARBOXYLASE"/>
    <property type="match status" value="1"/>
</dbReference>
<evidence type="ECO:0000259" key="18">
    <source>
        <dbReference type="PROSITE" id="PS50980"/>
    </source>
</evidence>
<evidence type="ECO:0000256" key="12">
    <source>
        <dbReference type="ARBA" id="ARBA00048065"/>
    </source>
</evidence>
<dbReference type="PROSITE" id="PS50980">
    <property type="entry name" value="COA_CT_NTER"/>
    <property type="match status" value="1"/>
</dbReference>
<dbReference type="Gene3D" id="3.90.226.10">
    <property type="entry name" value="2-enoyl-CoA Hydratase, Chain A, domain 1"/>
    <property type="match status" value="2"/>
</dbReference>
<dbReference type="Gene3D" id="3.30.1490.20">
    <property type="entry name" value="ATP-grasp fold, A domain"/>
    <property type="match status" value="1"/>
</dbReference>
<sequence>MRKVSRPRLRTVSENYLNVDNYRDRSIECIITSSWEIPKTNYGRIRVSPSPTPTYRHCMDSMPGPATKIQTYHVTSFNNSLSRQVDQQNKVFKNVKDFVDEFAEDDSKKRYISKVLVATNGIAAVKCILSMRKLMMQLFKDDHKIKFICLTTEQEIQSKAEYLKMADHIVFSPAGANNNNYANVDEIVEHAVRQGVDAVWAGWGHASENPKLPEELNKRNILFIGPPSNAMFALGDKIASTIIAQTENVPTIEWSGSGLTVPDLEPSTPGVDPQEVCISKDLYAKACVSNWREGLESLREKNIIYPVMIKASEGGGGKGIRRCNNDEEFRINFHRVEAEVPGSPIFLMRCMENARHIEVQLIADQYGNVIPIFTRDCSIQRRCQKIIEEAPANIAPPEVLRQMQQDAVNLAKRVGYVSAGTVEYLYLPENQKYYFLELNPRLQVEHPCTEMVANLNIPAIQLQVAMGLPLHRIVDIRLFFGMDRYGITSLPDDQIKTDTNIAVIAARITSEDPAEGFRPASGSVEYLNFQSNQNVWGYFSVSSSGKVHEYADSQFGHLFAKGTTRYEAISAMLCALKELELRATFTSQVNYLVGLLQSPEFEQNKFHTGWLDARIASKVQSVPELPQHVTIAVGATVIGHARISEVFSKFQNAIERGQILPTSDLTETWEVELVHNNVKYSVLVNRYGPINFLVCLNNSKVHTEVRELGNGELLVTYADNSYQCHLDEETERYKLTINRTQTIFEKENDPSRLRSRNAGRLLQYLKKDGEHVAVGDVYAEMESMKMVINLEVKKAGGKLKQIVQPGQALYPGTIIAELENQDDAATVKPTDFKTTFPEWIQSEEQRLNANIRLNTKIENLLNACTHILNGYSVPESMYKAHVKQLVDDLFAVLDDKTLPFALFKVMLHVVETRIRSVDTHNKIKDLIKEETYFQASELTEVMENYLSSLNPSDLGMEKQWFEALLRICEKFENGLEGHKQMVVKEFLETFLNTEKYFQEVTYDQGVSNLKDDVLKNNKEESNKAVRMVYSHTRVHAKNLLLREIVSRLDEPLVVALKPTLQKISNLFNKESEPLALYVRELLNKMHQTSYDQLCSKISRKTSEKSLSELIKVCSEDGGDTILRSFMNGNAENKQLLHEFFFTANRETNIFAIKQYIRQTFYIEENDIDVIPTSTNKATIFKFEIKPFTPLYPNTVQNPTKPERVIYFLSVLNQLDLFRCEEIHRLHKQHAHPHAKNTFLFVAFPKGENGFNTAISLPEAELRKLGLMLKEEITQSLQRSGFQNFGVDLMLSRPAHPPLYTQFDFSAKEKLELYRLPSPTENISVSNSPYLLFKYNEKGIVRLFTRYLLRDVASVVQVEKYSRSNPTDLLKNKLVDVIDGACGEIRVSTHSDKTITINDCNHILVCIDYDPSLNTSQWWKASVQAIQQCEPFLIKHRVTEVEIVYKDSKQEKNANGKAWESIKVVYTNETGAISEYAVYQVNEDKLKPLTHVDGPCRNAGESVSAAHHPIPQVQVQKKRFQAHKLGTTYVYDFPVVFGRAILDAWKHYKQSDPNSFNKILDTLPENQLKALANHDYHGFVQAREMLLDDKTEELTLCDDEEILRRRANSAENDRGMIAWKMDLWTPDAPKGRSIVVIANDITYQMGSFSMREHQMYQKASEYSRLHKLPRVYIAANSGARIGFAMDIKKRLNVVWKDQNNPIEMKYLSVDNDGENDPVLEQVEHTLVDGNQRIDAVIGKENDIGVENLVGSGLIAGETSAAYKEVPTYCLVTGRAVGIGAYVARLSHRIVQVENSHLILTGAPALNSLLGREIYASNGQLGGIQIMHRNGVSHAIAQNDLEGVNTVLRWISFLPVPSSNEETPKLQPMLKDDAARNVLSATKDGEQDIRSLLDPVNGGGLFDKNSFDEIMSDWAKTIVTGRARIRGLPVGVVAVETRTVKSEIPADPATADSQAKMLEQAGRVWYPDSAYKTAEAINDFNRERIPLIFVANIRGFSGGQKDMFDMVLKFGACIVDALQSYTQPIIVYIPPNGELRGGAWAVLDTQINPTCITMLADPDSRGGVLEPKGIVEIKFRAHDLKALMKKCDPLLSRLEKEVENDKHSAEEREQLKREIEKRREFLMPIYRTISEKFADLHDTTGRMLAKGAIHDEVPWTEARDYFYELLQVELAKMSIAREYLLANGKSEPLGIEELSVGYKWVEEHLKEQLVSFVRPVQGKSEGRHRRHEYFSQQIVSYAQCENFKRVLEQIVVRRSSSLLQNKLGLMAENTRQNLISEILTSAGETVRNKVLIEQIAALSVEERKNLLKQFT</sequence>
<keyword evidence="10" id="KW-0092">Biotin</keyword>
<dbReference type="InterPro" id="IPR016185">
    <property type="entry name" value="PreATP-grasp_dom_sf"/>
</dbReference>
<dbReference type="PROSITE" id="PS50968">
    <property type="entry name" value="BIOTINYL_LIPOYL"/>
    <property type="match status" value="1"/>
</dbReference>
<evidence type="ECO:0000256" key="3">
    <source>
        <dbReference type="ARBA" id="ARBA00022516"/>
    </source>
</evidence>
<protein>
    <submittedName>
        <fullName evidence="21">Acetyl-CoA carboxylase</fullName>
    </submittedName>
</protein>
<dbReference type="FunFam" id="3.30.1490.20:FF:000003">
    <property type="entry name" value="acetyl-CoA carboxylase isoform X1"/>
    <property type="match status" value="1"/>
</dbReference>
<evidence type="ECO:0000256" key="2">
    <source>
        <dbReference type="ARBA" id="ARBA00004956"/>
    </source>
</evidence>
<dbReference type="Gene3D" id="3.40.50.20">
    <property type="match status" value="1"/>
</dbReference>
<keyword evidence="3" id="KW-0444">Lipid biosynthesis</keyword>
<evidence type="ECO:0000256" key="6">
    <source>
        <dbReference type="ARBA" id="ARBA00022832"/>
    </source>
</evidence>
<dbReference type="InterPro" id="IPR005481">
    <property type="entry name" value="BC-like_N"/>
</dbReference>
<dbReference type="InterPro" id="IPR011763">
    <property type="entry name" value="COA_CT_C"/>
</dbReference>
<feature type="domain" description="Biotin carboxylation" evidence="17">
    <location>
        <begin position="111"/>
        <end position="616"/>
    </location>
</feature>
<keyword evidence="5 14" id="KW-0547">Nucleotide-binding</keyword>
<dbReference type="InterPro" id="IPR011054">
    <property type="entry name" value="Rudment_hybrid_motif"/>
</dbReference>
<dbReference type="Gene3D" id="3.90.1770.10">
    <property type="entry name" value="PreATP-grasp domain"/>
    <property type="match status" value="1"/>
</dbReference>
<dbReference type="InterPro" id="IPR034733">
    <property type="entry name" value="AcCoA_carboxyl_beta"/>
</dbReference>
<dbReference type="GO" id="GO:0006633">
    <property type="term" value="P:fatty acid biosynthetic process"/>
    <property type="evidence" value="ECO:0007669"/>
    <property type="project" value="UniProtKB-KW"/>
</dbReference>
<keyword evidence="4" id="KW-0436">Ligase</keyword>
<dbReference type="InterPro" id="IPR011764">
    <property type="entry name" value="Biotin_carboxylation_dom"/>
</dbReference>
<dbReference type="InterPro" id="IPR049076">
    <property type="entry name" value="ACCA"/>
</dbReference>
<evidence type="ECO:0000256" key="7">
    <source>
        <dbReference type="ARBA" id="ARBA00022840"/>
    </source>
</evidence>
<dbReference type="GO" id="GO:0046872">
    <property type="term" value="F:metal ion binding"/>
    <property type="evidence" value="ECO:0007669"/>
    <property type="project" value="InterPro"/>
</dbReference>
<evidence type="ECO:0000259" key="19">
    <source>
        <dbReference type="PROSITE" id="PS50989"/>
    </source>
</evidence>
<dbReference type="Pfam" id="PF01039">
    <property type="entry name" value="Carboxyl_trans"/>
    <property type="match status" value="1"/>
</dbReference>
<evidence type="ECO:0000259" key="15">
    <source>
        <dbReference type="PROSITE" id="PS50968"/>
    </source>
</evidence>
<reference evidence="21" key="1">
    <citation type="submission" date="2022-11" db="UniProtKB">
        <authorList>
            <consortium name="WormBaseParasite"/>
        </authorList>
    </citation>
    <scope>IDENTIFICATION</scope>
</reference>
<dbReference type="Pfam" id="PF00364">
    <property type="entry name" value="Biotin_lipoyl"/>
    <property type="match status" value="1"/>
</dbReference>
<comment type="catalytic activity">
    <reaction evidence="12">
        <text>hydrogencarbonate + acetyl-CoA + ATP = malonyl-CoA + ADP + phosphate + H(+)</text>
        <dbReference type="Rhea" id="RHEA:11308"/>
        <dbReference type="ChEBI" id="CHEBI:15378"/>
        <dbReference type="ChEBI" id="CHEBI:17544"/>
        <dbReference type="ChEBI" id="CHEBI:30616"/>
        <dbReference type="ChEBI" id="CHEBI:43474"/>
        <dbReference type="ChEBI" id="CHEBI:57288"/>
        <dbReference type="ChEBI" id="CHEBI:57384"/>
        <dbReference type="ChEBI" id="CHEBI:456216"/>
        <dbReference type="EC" id="6.4.1.2"/>
    </reaction>
</comment>
<dbReference type="InterPro" id="IPR049074">
    <property type="entry name" value="ACCA_BT"/>
</dbReference>
<feature type="domain" description="CoA carboxyltransferase C-terminal" evidence="19">
    <location>
        <begin position="1868"/>
        <end position="2179"/>
    </location>
</feature>
<dbReference type="GO" id="GO:0005739">
    <property type="term" value="C:mitochondrion"/>
    <property type="evidence" value="ECO:0007669"/>
    <property type="project" value="TreeGrafter"/>
</dbReference>
<feature type="domain" description="ATP-grasp" evidence="16">
    <location>
        <begin position="280"/>
        <end position="466"/>
    </location>
</feature>
<keyword evidence="20" id="KW-1185">Reference proteome</keyword>
<evidence type="ECO:0000256" key="9">
    <source>
        <dbReference type="ARBA" id="ARBA00023160"/>
    </source>
</evidence>
<feature type="domain" description="CoA carboxyltransferase N-terminal" evidence="18">
    <location>
        <begin position="1507"/>
        <end position="1864"/>
    </location>
</feature>
<dbReference type="Pfam" id="PF02786">
    <property type="entry name" value="CPSase_L_D2"/>
    <property type="match status" value="1"/>
</dbReference>
<evidence type="ECO:0000256" key="5">
    <source>
        <dbReference type="ARBA" id="ARBA00022741"/>
    </source>
</evidence>
<dbReference type="PROSITE" id="PS50989">
    <property type="entry name" value="COA_CT_CTER"/>
    <property type="match status" value="1"/>
</dbReference>
<dbReference type="SUPFAM" id="SSF52440">
    <property type="entry name" value="PreATP-grasp domain"/>
    <property type="match status" value="1"/>
</dbReference>
<dbReference type="GO" id="GO:0004075">
    <property type="term" value="F:biotin carboxylase activity"/>
    <property type="evidence" value="ECO:0007669"/>
    <property type="project" value="UniProtKB-EC"/>
</dbReference>
<dbReference type="InterPro" id="IPR011053">
    <property type="entry name" value="Single_hybrid_motif"/>
</dbReference>
<dbReference type="Pfam" id="PF00289">
    <property type="entry name" value="Biotin_carb_N"/>
    <property type="match status" value="1"/>
</dbReference>
<evidence type="ECO:0000256" key="11">
    <source>
        <dbReference type="ARBA" id="ARBA00023268"/>
    </source>
</evidence>
<dbReference type="CDD" id="cd06850">
    <property type="entry name" value="biotinyl_domain"/>
    <property type="match status" value="1"/>
</dbReference>
<dbReference type="Gene3D" id="2.40.460.10">
    <property type="entry name" value="Biotin dependent carboxylase carboxyltransferase"/>
    <property type="match status" value="1"/>
</dbReference>
<dbReference type="GO" id="GO:0005524">
    <property type="term" value="F:ATP binding"/>
    <property type="evidence" value="ECO:0007669"/>
    <property type="project" value="UniProtKB-UniRule"/>
</dbReference>
<dbReference type="SMART" id="SM00878">
    <property type="entry name" value="Biotin_carb_C"/>
    <property type="match status" value="1"/>
</dbReference>
<evidence type="ECO:0000256" key="4">
    <source>
        <dbReference type="ARBA" id="ARBA00022598"/>
    </source>
</evidence>
<dbReference type="PANTHER" id="PTHR45728">
    <property type="entry name" value="ACETYL-COA CARBOXYLASE, ISOFORM A"/>
    <property type="match status" value="1"/>
</dbReference>
<dbReference type="Pfam" id="PF08326">
    <property type="entry name" value="ACC_central"/>
    <property type="match status" value="1"/>
</dbReference>
<dbReference type="InterPro" id="IPR005479">
    <property type="entry name" value="CPAse_ATP-bd"/>
</dbReference>
<name>A0A914CKB4_9BILA</name>
<comment type="catalytic activity">
    <reaction evidence="13">
        <text>N(6)-biotinyl-L-lysyl-[protein] + hydrogencarbonate + ATP = N(6)-carboxybiotinyl-L-lysyl-[protein] + ADP + phosphate + H(+)</text>
        <dbReference type="Rhea" id="RHEA:13501"/>
        <dbReference type="Rhea" id="RHEA-COMP:10505"/>
        <dbReference type="Rhea" id="RHEA-COMP:10506"/>
        <dbReference type="ChEBI" id="CHEBI:15378"/>
        <dbReference type="ChEBI" id="CHEBI:17544"/>
        <dbReference type="ChEBI" id="CHEBI:30616"/>
        <dbReference type="ChEBI" id="CHEBI:43474"/>
        <dbReference type="ChEBI" id="CHEBI:83144"/>
        <dbReference type="ChEBI" id="CHEBI:83145"/>
        <dbReference type="ChEBI" id="CHEBI:456216"/>
        <dbReference type="EC" id="6.3.4.14"/>
    </reaction>
</comment>
<dbReference type="Pfam" id="PF02785">
    <property type="entry name" value="Biotin_carb_C"/>
    <property type="match status" value="1"/>
</dbReference>
<dbReference type="PROSITE" id="PS00867">
    <property type="entry name" value="CPSASE_2"/>
    <property type="match status" value="1"/>
</dbReference>
<dbReference type="PROSITE" id="PS50979">
    <property type="entry name" value="BC"/>
    <property type="match status" value="1"/>
</dbReference>
<dbReference type="InterPro" id="IPR011762">
    <property type="entry name" value="COA_CT_N"/>
</dbReference>
<evidence type="ECO:0000256" key="10">
    <source>
        <dbReference type="ARBA" id="ARBA00023267"/>
    </source>
</evidence>
<dbReference type="Gene3D" id="2.40.50.100">
    <property type="match status" value="1"/>
</dbReference>
<evidence type="ECO:0000313" key="21">
    <source>
        <dbReference type="WBParaSite" id="ACRNAN_scaffold113.g11368.t1"/>
    </source>
</evidence>
<dbReference type="SUPFAM" id="SSF51230">
    <property type="entry name" value="Single hybrid motif"/>
    <property type="match status" value="1"/>
</dbReference>
<evidence type="ECO:0000313" key="20">
    <source>
        <dbReference type="Proteomes" id="UP000887540"/>
    </source>
</evidence>
<dbReference type="PROSITE" id="PS00866">
    <property type="entry name" value="CPSASE_1"/>
    <property type="match status" value="1"/>
</dbReference>
<dbReference type="InterPro" id="IPR029045">
    <property type="entry name" value="ClpP/crotonase-like_dom_sf"/>
</dbReference>
<dbReference type="Proteomes" id="UP000887540">
    <property type="component" value="Unplaced"/>
</dbReference>
<accession>A0A914CKB4</accession>
<evidence type="ECO:0000256" key="1">
    <source>
        <dbReference type="ARBA" id="ARBA00001953"/>
    </source>
</evidence>
<dbReference type="InterPro" id="IPR000089">
    <property type="entry name" value="Biotin_lipoyl"/>
</dbReference>
<dbReference type="InterPro" id="IPR005482">
    <property type="entry name" value="Biotin_COase_C"/>
</dbReference>
<keyword evidence="6" id="KW-0276">Fatty acid metabolism</keyword>
<comment type="cofactor">
    <cofactor evidence="1">
        <name>biotin</name>
        <dbReference type="ChEBI" id="CHEBI:57586"/>
    </cofactor>
</comment>
<evidence type="ECO:0000256" key="8">
    <source>
        <dbReference type="ARBA" id="ARBA00023098"/>
    </source>
</evidence>
<dbReference type="Pfam" id="PF21385">
    <property type="entry name" value="ACCA_BT"/>
    <property type="match status" value="1"/>
</dbReference>
<dbReference type="InterPro" id="IPR013815">
    <property type="entry name" value="ATP_grasp_subdomain_1"/>
</dbReference>
<dbReference type="InterPro" id="IPR011761">
    <property type="entry name" value="ATP-grasp"/>
</dbReference>
<keyword evidence="7 14" id="KW-0067">ATP-binding</keyword>
<dbReference type="GO" id="GO:0003989">
    <property type="term" value="F:acetyl-CoA carboxylase activity"/>
    <property type="evidence" value="ECO:0007669"/>
    <property type="project" value="UniProtKB-EC"/>
</dbReference>
<organism evidence="20 21">
    <name type="scientific">Acrobeloides nanus</name>
    <dbReference type="NCBI Taxonomy" id="290746"/>
    <lineage>
        <taxon>Eukaryota</taxon>
        <taxon>Metazoa</taxon>
        <taxon>Ecdysozoa</taxon>
        <taxon>Nematoda</taxon>
        <taxon>Chromadorea</taxon>
        <taxon>Rhabditida</taxon>
        <taxon>Tylenchina</taxon>
        <taxon>Cephalobomorpha</taxon>
        <taxon>Cephaloboidea</taxon>
        <taxon>Cephalobidae</taxon>
        <taxon>Acrobeloides</taxon>
    </lineage>
</organism>
<evidence type="ECO:0000256" key="14">
    <source>
        <dbReference type="PROSITE-ProRule" id="PRU00409"/>
    </source>
</evidence>
<dbReference type="SUPFAM" id="SSF56059">
    <property type="entry name" value="Glutathione synthetase ATP-binding domain-like"/>
    <property type="match status" value="1"/>
</dbReference>